<name>A0A830GX00_9CREN</name>
<dbReference type="Proteomes" id="UP000610960">
    <property type="component" value="Unassembled WGS sequence"/>
</dbReference>
<dbReference type="EMBL" id="BMNL01000004">
    <property type="protein sequence ID" value="GGP22127.1"/>
    <property type="molecule type" value="Genomic_DNA"/>
</dbReference>
<proteinExistence type="predicted"/>
<keyword evidence="1" id="KW-1133">Transmembrane helix</keyword>
<accession>A0A830GX00</accession>
<gene>
    <name evidence="2" type="ORF">GCM10007981_16940</name>
</gene>
<keyword evidence="3" id="KW-1185">Reference proteome</keyword>
<dbReference type="RefSeq" id="WP_188596976.1">
    <property type="nucleotide sequence ID" value="NZ_BMNL01000004.1"/>
</dbReference>
<dbReference type="AlphaFoldDB" id="A0A830GX00"/>
<organism evidence="2 3">
    <name type="scientific">Thermocladium modestius</name>
    <dbReference type="NCBI Taxonomy" id="62609"/>
    <lineage>
        <taxon>Archaea</taxon>
        <taxon>Thermoproteota</taxon>
        <taxon>Thermoprotei</taxon>
        <taxon>Thermoproteales</taxon>
        <taxon>Thermoproteaceae</taxon>
        <taxon>Thermocladium</taxon>
    </lineage>
</organism>
<comment type="caution">
    <text evidence="2">The sequence shown here is derived from an EMBL/GenBank/DDBJ whole genome shotgun (WGS) entry which is preliminary data.</text>
</comment>
<keyword evidence="1" id="KW-0812">Transmembrane</keyword>
<dbReference type="OrthoDB" id="26433at2157"/>
<evidence type="ECO:0000256" key="1">
    <source>
        <dbReference type="SAM" id="Phobius"/>
    </source>
</evidence>
<keyword evidence="1" id="KW-0472">Membrane</keyword>
<protein>
    <submittedName>
        <fullName evidence="2">Uncharacterized protein</fullName>
    </submittedName>
</protein>
<feature type="transmembrane region" description="Helical" evidence="1">
    <location>
        <begin position="15"/>
        <end position="34"/>
    </location>
</feature>
<reference evidence="2" key="2">
    <citation type="submission" date="2020-09" db="EMBL/GenBank/DDBJ databases">
        <authorList>
            <person name="Sun Q."/>
            <person name="Ohkuma M."/>
        </authorList>
    </citation>
    <scope>NUCLEOTIDE SEQUENCE</scope>
    <source>
        <strain evidence="2">JCM 10088</strain>
    </source>
</reference>
<evidence type="ECO:0000313" key="2">
    <source>
        <dbReference type="EMBL" id="GGP22127.1"/>
    </source>
</evidence>
<sequence length="664" mass="73874">MKPRNARAEGRRGQMLILIVLIVAVALVTLLYLYKVFAMSPLYVSQRSIYEVYKQNPYMVVSSMTSTLQYLIGNILRSYDEFSIQYGAALNQPILTGSGAIVPSSYKEALLAQYKYYLSQYYTPLGMDPNPTWGRLDFNITNVYGALSMFNTIIALNNASIYGIAENETSFPLIGLNNVKVKTTMNFTVNEVQPSSYTCPGTPSYYVIQAVNRTIFNFEKSPNTKWWALASDNYGEISHNSSGWWLGSNGLSGLMYLMPLDNISSNYGFNISAIMTINKGGVGGIEIFQEYPVVGTQQCNSNYDGAGYCFNYMYTTSSNNPLTVNMTVDVSFGKQPTVTFIVINTINKQVLYKYNSRIAVPAWVKISSLFGVGYEYGAEQGVGSWALVVGSNAVVSEVSVKLINRYYYPKWVLLQESWDGAPALGVILSLDSFNPSKQETSQPLEGNSLVVCNVTSTSLIFNVSLPYPSGYPVTQYIINSTLNGLSLFTSPMPASAYAMVPYMNVFSNNGALFYYVYVGNWGTIPTILLFYNGLDSTLYDGYATISQVASINTPSKIFPTVASKTEMVYIPVGYTMLKYVTIIPSYIANKQLIGTQVFYYEPSSTHESLPFTVANQTYTVYDNYYNYFIPLTMENVNVWIWCYSANANGYYDYSESSYCSGGGQ</sequence>
<evidence type="ECO:0000313" key="3">
    <source>
        <dbReference type="Proteomes" id="UP000610960"/>
    </source>
</evidence>
<reference evidence="2" key="1">
    <citation type="journal article" date="2014" name="Int. J. Syst. Evol. Microbiol.">
        <title>Complete genome sequence of Corynebacterium casei LMG S-19264T (=DSM 44701T), isolated from a smear-ripened cheese.</title>
        <authorList>
            <consortium name="US DOE Joint Genome Institute (JGI-PGF)"/>
            <person name="Walter F."/>
            <person name="Albersmeier A."/>
            <person name="Kalinowski J."/>
            <person name="Ruckert C."/>
        </authorList>
    </citation>
    <scope>NUCLEOTIDE SEQUENCE</scope>
    <source>
        <strain evidence="2">JCM 10088</strain>
    </source>
</reference>